<dbReference type="PROSITE" id="PS50297">
    <property type="entry name" value="ANK_REP_REGION"/>
    <property type="match status" value="1"/>
</dbReference>
<sequence length="351" mass="39060">MAEDEFSEAGIRDFLVQNGGKTKNEHLVKRFKIYFNDADNKAKFKEYVNAVASVKTEDGEKYLVLKKKYRHLIESAPVEVDSCEAEEAQTQIVKIEIKDEVDGGDVEVDASKEKTLHSSESKSRVFDVAKSFEKKAEEEKASAEAAKVVSPSTQKKDDDGDDDSVTSTLSNVALSETERQWMIAASAGETPTLSKLLIKEPHLAKQKFTALHWAAKHGKKEMLKLFADRPDLDINVKSHGGYTPLHIASMYGNEAAIQMLLSDFKANVDARDYSGKKPKQHMKKNCANYIQRKLDPSIPSIGVESSLDTGGFEDDKLHTGTSFSRAFSFRLSSFGRDSFRKSKKGRSESTS</sequence>
<dbReference type="InterPro" id="IPR058889">
    <property type="entry name" value="WHD_SOWAHA-C"/>
</dbReference>
<dbReference type="Pfam" id="PF12796">
    <property type="entry name" value="Ank_2"/>
    <property type="match status" value="1"/>
</dbReference>
<accession>A0ABM0MK61</accession>
<proteinExistence type="inferred from homology"/>
<evidence type="ECO:0000256" key="3">
    <source>
        <dbReference type="ARBA" id="ARBA00038122"/>
    </source>
</evidence>
<reference evidence="8" key="1">
    <citation type="submission" date="2025-08" db="UniProtKB">
        <authorList>
            <consortium name="RefSeq"/>
        </authorList>
    </citation>
    <scope>IDENTIFICATION</scope>
    <source>
        <tissue evidence="8">Testes</tissue>
    </source>
</reference>
<dbReference type="SMART" id="SM00248">
    <property type="entry name" value="ANK"/>
    <property type="match status" value="2"/>
</dbReference>
<keyword evidence="1" id="KW-0677">Repeat</keyword>
<name>A0ABM0MK61_SACKO</name>
<dbReference type="InterPro" id="IPR036770">
    <property type="entry name" value="Ankyrin_rpt-contain_sf"/>
</dbReference>
<gene>
    <name evidence="8" type="primary">LOC102808312</name>
</gene>
<keyword evidence="2 4" id="KW-0040">ANK repeat</keyword>
<protein>
    <submittedName>
        <fullName evidence="8">Ankyrin repeat domain-containing protein SOWAHB-like</fullName>
    </submittedName>
</protein>
<evidence type="ECO:0000256" key="1">
    <source>
        <dbReference type="ARBA" id="ARBA00022737"/>
    </source>
</evidence>
<dbReference type="Gene3D" id="1.25.40.20">
    <property type="entry name" value="Ankyrin repeat-containing domain"/>
    <property type="match status" value="1"/>
</dbReference>
<dbReference type="Proteomes" id="UP000694865">
    <property type="component" value="Unplaced"/>
</dbReference>
<evidence type="ECO:0000256" key="4">
    <source>
        <dbReference type="PROSITE-ProRule" id="PRU00023"/>
    </source>
</evidence>
<feature type="repeat" description="ANK" evidence="4">
    <location>
        <begin position="240"/>
        <end position="273"/>
    </location>
</feature>
<feature type="region of interest" description="Disordered" evidence="5">
    <location>
        <begin position="140"/>
        <end position="171"/>
    </location>
</feature>
<dbReference type="PANTHER" id="PTHR14491:SF7">
    <property type="entry name" value="SOSONDOWAH, ISOFORM G"/>
    <property type="match status" value="1"/>
</dbReference>
<dbReference type="InterPro" id="IPR002110">
    <property type="entry name" value="Ankyrin_rpt"/>
</dbReference>
<dbReference type="SUPFAM" id="SSF48403">
    <property type="entry name" value="Ankyrin repeat"/>
    <property type="match status" value="1"/>
</dbReference>
<keyword evidence="7" id="KW-1185">Reference proteome</keyword>
<dbReference type="PROSITE" id="PS50088">
    <property type="entry name" value="ANK_REPEAT"/>
    <property type="match status" value="1"/>
</dbReference>
<dbReference type="PANTHER" id="PTHR14491">
    <property type="entry name" value="SOSONDOWAH, ISOFORM G"/>
    <property type="match status" value="1"/>
</dbReference>
<feature type="domain" description="SOWAHA-C winged helix-turn-helix" evidence="6">
    <location>
        <begin position="5"/>
        <end position="77"/>
    </location>
</feature>
<evidence type="ECO:0000313" key="7">
    <source>
        <dbReference type="Proteomes" id="UP000694865"/>
    </source>
</evidence>
<dbReference type="Pfam" id="PF25877">
    <property type="entry name" value="WHD_SOWAH"/>
    <property type="match status" value="1"/>
</dbReference>
<evidence type="ECO:0000256" key="2">
    <source>
        <dbReference type="ARBA" id="ARBA00023043"/>
    </source>
</evidence>
<evidence type="ECO:0000259" key="6">
    <source>
        <dbReference type="Pfam" id="PF25877"/>
    </source>
</evidence>
<dbReference type="GeneID" id="102808312"/>
<organism evidence="7 8">
    <name type="scientific">Saccoglossus kowalevskii</name>
    <name type="common">Acorn worm</name>
    <dbReference type="NCBI Taxonomy" id="10224"/>
    <lineage>
        <taxon>Eukaryota</taxon>
        <taxon>Metazoa</taxon>
        <taxon>Hemichordata</taxon>
        <taxon>Enteropneusta</taxon>
        <taxon>Harrimaniidae</taxon>
        <taxon>Saccoglossus</taxon>
    </lineage>
</organism>
<comment type="similarity">
    <text evidence="3">Belongs to the SOWAH family.</text>
</comment>
<evidence type="ECO:0000313" key="8">
    <source>
        <dbReference type="RefSeq" id="XP_006820402.1"/>
    </source>
</evidence>
<evidence type="ECO:0000256" key="5">
    <source>
        <dbReference type="SAM" id="MobiDB-lite"/>
    </source>
</evidence>
<dbReference type="RefSeq" id="XP_006820402.1">
    <property type="nucleotide sequence ID" value="XM_006820339.1"/>
</dbReference>